<comment type="caution">
    <text evidence="2">The sequence shown here is derived from an EMBL/GenBank/DDBJ whole genome shotgun (WGS) entry which is preliminary data.</text>
</comment>
<organism evidence="2 3">
    <name type="scientific">Metschnikowia bicuspidata var. bicuspidata NRRL YB-4993</name>
    <dbReference type="NCBI Taxonomy" id="869754"/>
    <lineage>
        <taxon>Eukaryota</taxon>
        <taxon>Fungi</taxon>
        <taxon>Dikarya</taxon>
        <taxon>Ascomycota</taxon>
        <taxon>Saccharomycotina</taxon>
        <taxon>Pichiomycetes</taxon>
        <taxon>Metschnikowiaceae</taxon>
        <taxon>Metschnikowia</taxon>
    </lineage>
</organism>
<dbReference type="GeneID" id="30027237"/>
<protein>
    <submittedName>
        <fullName evidence="2">Uncharacterized protein</fullName>
    </submittedName>
</protein>
<keyword evidence="1" id="KW-0732">Signal</keyword>
<dbReference type="RefSeq" id="XP_018711305.1">
    <property type="nucleotide sequence ID" value="XM_018854261.1"/>
</dbReference>
<evidence type="ECO:0000256" key="1">
    <source>
        <dbReference type="SAM" id="SignalP"/>
    </source>
</evidence>
<sequence>MKIFSVLPLLSLAFASTPAEDGEVALTICDLHSNSKDIYVYIKSDGSVTESVGALLYELKNNLVFEGGRYLVLTNNKLAMAYESDHSVYIYETTLRHGSGPVFELCGDGLIGVESGCAGAESILISTNN</sequence>
<evidence type="ECO:0000313" key="2">
    <source>
        <dbReference type="EMBL" id="OBA20783.1"/>
    </source>
</evidence>
<reference evidence="2 3" key="1">
    <citation type="submission" date="2016-05" db="EMBL/GenBank/DDBJ databases">
        <title>Comparative genomics of biotechnologically important yeasts.</title>
        <authorList>
            <consortium name="DOE Joint Genome Institute"/>
            <person name="Riley R."/>
            <person name="Haridas S."/>
            <person name="Wolfe K.H."/>
            <person name="Lopes M.R."/>
            <person name="Hittinger C.T."/>
            <person name="Goker M."/>
            <person name="Salamov A."/>
            <person name="Wisecaver J."/>
            <person name="Long T.M."/>
            <person name="Aerts A.L."/>
            <person name="Barry K."/>
            <person name="Choi C."/>
            <person name="Clum A."/>
            <person name="Coughlan A.Y."/>
            <person name="Deshpande S."/>
            <person name="Douglass A.P."/>
            <person name="Hanson S.J."/>
            <person name="Klenk H.-P."/>
            <person name="LaButti K."/>
            <person name="Lapidus A."/>
            <person name="Lindquist E."/>
            <person name="Lipzen A."/>
            <person name="Meier-kolthoff J.P."/>
            <person name="Ohm R.A."/>
            <person name="Otillar R.P."/>
            <person name="Pangilinan J."/>
            <person name="Peng Y."/>
            <person name="Rokas A."/>
            <person name="Rosa C.A."/>
            <person name="Scheuner C."/>
            <person name="Sibirny A.A."/>
            <person name="Slot J.C."/>
            <person name="Stielow J.B."/>
            <person name="Sun H."/>
            <person name="Kurtzman C.P."/>
            <person name="Blackwell M."/>
            <person name="Grigoriev I.V."/>
            <person name="Jeffries T.W."/>
        </authorList>
    </citation>
    <scope>NUCLEOTIDE SEQUENCE [LARGE SCALE GENOMIC DNA]</scope>
    <source>
        <strain evidence="2 3">NRRL YB-4993</strain>
    </source>
</reference>
<dbReference type="Proteomes" id="UP000092555">
    <property type="component" value="Unassembled WGS sequence"/>
</dbReference>
<evidence type="ECO:0000313" key="3">
    <source>
        <dbReference type="Proteomes" id="UP000092555"/>
    </source>
</evidence>
<name>A0A1A0HA82_9ASCO</name>
<accession>A0A1A0HA82</accession>
<feature type="signal peptide" evidence="1">
    <location>
        <begin position="1"/>
        <end position="19"/>
    </location>
</feature>
<dbReference type="AlphaFoldDB" id="A0A1A0HA82"/>
<feature type="chain" id="PRO_5008291889" evidence="1">
    <location>
        <begin position="20"/>
        <end position="129"/>
    </location>
</feature>
<keyword evidence="3" id="KW-1185">Reference proteome</keyword>
<proteinExistence type="predicted"/>
<gene>
    <name evidence="2" type="ORF">METBIDRAFT_12723</name>
</gene>
<dbReference type="EMBL" id="LXTC01000004">
    <property type="protein sequence ID" value="OBA20783.1"/>
    <property type="molecule type" value="Genomic_DNA"/>
</dbReference>